<sequence length="329" mass="37554">MSDFLNEKAEHDDDTVIYDDNGVENNFEKLLSLLCPDLAAGSKIVQSEQHEEEIAMLTNLKKKNGKHSENFFNTINKPAHGNEVHRIQSVINHSFAQSLTDNRYSHRQIEAVNKRTSYYIALNKNVRPLLAKKSLIKTLEIIIVHSWKRTNAASVISNTIGHVNHLPPEANSITSHNLTTRTATSAFFPDSFINCNQYSITTIIHRQLFYPAKSNTYMRRSNREAQRKLNVSDIRALKNLQIIQNSPLFSTDTRNSAANLERSIPHFEFRRNLTQVPITTCQLKYLALLQPASDNNGQRLKSYNGSASWRSSISYGEYTHRKAEEPKKT</sequence>
<organism evidence="1 2">
    <name type="scientific">Glossina pallidipes</name>
    <name type="common">Tsetse fly</name>
    <dbReference type="NCBI Taxonomy" id="7398"/>
    <lineage>
        <taxon>Eukaryota</taxon>
        <taxon>Metazoa</taxon>
        <taxon>Ecdysozoa</taxon>
        <taxon>Arthropoda</taxon>
        <taxon>Hexapoda</taxon>
        <taxon>Insecta</taxon>
        <taxon>Pterygota</taxon>
        <taxon>Neoptera</taxon>
        <taxon>Endopterygota</taxon>
        <taxon>Diptera</taxon>
        <taxon>Brachycera</taxon>
        <taxon>Muscomorpha</taxon>
        <taxon>Hippoboscoidea</taxon>
        <taxon>Glossinidae</taxon>
        <taxon>Glossina</taxon>
    </lineage>
</organism>
<dbReference type="AlphaFoldDB" id="A0A1A9ZKY9"/>
<dbReference type="EnsemblMetazoa" id="GPAI017906-RA">
    <property type="protein sequence ID" value="GPAI017906-PA"/>
    <property type="gene ID" value="GPAI017906"/>
</dbReference>
<reference evidence="2" key="1">
    <citation type="submission" date="2014-03" db="EMBL/GenBank/DDBJ databases">
        <authorList>
            <person name="Aksoy S."/>
            <person name="Warren W."/>
            <person name="Wilson R.K."/>
        </authorList>
    </citation>
    <scope>NUCLEOTIDE SEQUENCE [LARGE SCALE GENOMIC DNA]</scope>
    <source>
        <strain evidence="2">IAEA</strain>
    </source>
</reference>
<dbReference type="Proteomes" id="UP000092445">
    <property type="component" value="Unassembled WGS sequence"/>
</dbReference>
<name>A0A1A9ZKY9_GLOPL</name>
<evidence type="ECO:0000313" key="1">
    <source>
        <dbReference type="EnsemblMetazoa" id="GPAI017906-PA"/>
    </source>
</evidence>
<keyword evidence="2" id="KW-1185">Reference proteome</keyword>
<reference evidence="1" key="2">
    <citation type="submission" date="2020-05" db="UniProtKB">
        <authorList>
            <consortium name="EnsemblMetazoa"/>
        </authorList>
    </citation>
    <scope>IDENTIFICATION</scope>
    <source>
        <strain evidence="1">IAEA</strain>
    </source>
</reference>
<protein>
    <submittedName>
        <fullName evidence="1">Uncharacterized protein</fullName>
    </submittedName>
</protein>
<accession>A0A1A9ZKY9</accession>
<dbReference type="VEuPathDB" id="VectorBase:GPAI017906"/>
<evidence type="ECO:0000313" key="2">
    <source>
        <dbReference type="Proteomes" id="UP000092445"/>
    </source>
</evidence>
<dbReference type="STRING" id="7398.A0A1A9ZKY9"/>
<proteinExistence type="predicted"/>